<feature type="domain" description="Archaeal Type IV pilin N-terminal" evidence="2">
    <location>
        <begin position="19"/>
        <end position="92"/>
    </location>
</feature>
<dbReference type="NCBIfam" id="TIGR02537">
    <property type="entry name" value="arch_flag_Nterm"/>
    <property type="match status" value="1"/>
</dbReference>
<dbReference type="OrthoDB" id="201989at2157"/>
<keyword evidence="1" id="KW-1133">Transmembrane helix</keyword>
<evidence type="ECO:0000256" key="1">
    <source>
        <dbReference type="SAM" id="Phobius"/>
    </source>
</evidence>
<reference evidence="3 4" key="1">
    <citation type="submission" date="2019-02" db="EMBL/GenBank/DDBJ databases">
        <title>Genome analysis provides insights into bioremediation potentialities and Haloocin production by Natrinema altunense strain 4.1R isolated from Chott Douz in Tunisian desert.</title>
        <authorList>
            <person name="Najjari A."/>
            <person name="Youssef N."/>
            <person name="Ben Dhia O."/>
            <person name="Ferjani R."/>
            <person name="El Hidri D."/>
            <person name="Ouzari H.I."/>
            <person name="Cherif A."/>
        </authorList>
    </citation>
    <scope>NUCLEOTIDE SEQUENCE [LARGE SCALE GENOMIC DNA]</scope>
    <source>
        <strain evidence="3 4">4.1R</strain>
    </source>
</reference>
<feature type="transmembrane region" description="Helical" evidence="1">
    <location>
        <begin position="21"/>
        <end position="49"/>
    </location>
</feature>
<gene>
    <name evidence="3" type="ORF">ELS17_03065</name>
</gene>
<keyword evidence="1" id="KW-0472">Membrane</keyword>
<organism evidence="3 4">
    <name type="scientific">Natrinema altunense</name>
    <dbReference type="NCBI Taxonomy" id="222984"/>
    <lineage>
        <taxon>Archaea</taxon>
        <taxon>Methanobacteriati</taxon>
        <taxon>Methanobacteriota</taxon>
        <taxon>Stenosarchaea group</taxon>
        <taxon>Halobacteria</taxon>
        <taxon>Halobacteriales</taxon>
        <taxon>Natrialbaceae</taxon>
        <taxon>Natrinema</taxon>
    </lineage>
</organism>
<evidence type="ECO:0000259" key="2">
    <source>
        <dbReference type="Pfam" id="PF07790"/>
    </source>
</evidence>
<proteinExistence type="predicted"/>
<dbReference type="InterPro" id="IPR012859">
    <property type="entry name" value="Pilin_N_archaeal"/>
</dbReference>
<dbReference type="Pfam" id="PF07790">
    <property type="entry name" value="Pilin_N"/>
    <property type="match status" value="1"/>
</dbReference>
<accession>A0A482Y0N0</accession>
<keyword evidence="1" id="KW-0812">Transmembrane</keyword>
<evidence type="ECO:0000313" key="4">
    <source>
        <dbReference type="Proteomes" id="UP000292704"/>
    </source>
</evidence>
<dbReference type="STRING" id="222984.GCA_000731985_00724"/>
<dbReference type="RefSeq" id="WP_130169484.1">
    <property type="nucleotide sequence ID" value="NZ_SHMR01000001.1"/>
</dbReference>
<dbReference type="InterPro" id="IPR013373">
    <property type="entry name" value="Flagellin/pilin_N_arc"/>
</dbReference>
<evidence type="ECO:0000313" key="3">
    <source>
        <dbReference type="EMBL" id="RZH68460.1"/>
    </source>
</evidence>
<comment type="caution">
    <text evidence="3">The sequence shown here is derived from an EMBL/GenBank/DDBJ whole genome shotgun (WGS) entry which is preliminary data.</text>
</comment>
<dbReference type="PANTHER" id="PTHR38138">
    <property type="entry name" value="VNG6441H"/>
    <property type="match status" value="1"/>
</dbReference>
<name>A0A482Y0N0_9EURY</name>
<sequence>MNRTWDRRGTRPAVSADGRAVSPVVGVVLLLTLTVALGAVVAVGVNAWALESPGPTASFELSVDGERSVIEIEHVAGERIDVESLSVTIAVNGRALSTQPPVPFVGASGFDGTPDGPFNSRADSDWTAGERAAVSVAATNTPTLGPGDSVSVTLAVDGRRIAALETTAT</sequence>
<dbReference type="AlphaFoldDB" id="A0A482Y0N0"/>
<protein>
    <submittedName>
        <fullName evidence="3">Type IV pilin</fullName>
    </submittedName>
</protein>
<dbReference type="EMBL" id="SHMR01000001">
    <property type="protein sequence ID" value="RZH68460.1"/>
    <property type="molecule type" value="Genomic_DNA"/>
</dbReference>
<dbReference type="Proteomes" id="UP000292704">
    <property type="component" value="Unassembled WGS sequence"/>
</dbReference>
<dbReference type="PANTHER" id="PTHR38138:SF1">
    <property type="entry name" value="ARCHAEAL TYPE IV PILIN N-TERMINAL DOMAIN-CONTAINING PROTEIN"/>
    <property type="match status" value="1"/>
</dbReference>